<dbReference type="HOGENOM" id="CLU_010194_32_0_11"/>
<sequence>MTDLGLIVFDSDVLRDKNVLITGGSRGIGAKTAYFLAQGGAQVSIVYRNGAARADKVLHEIESGTGIKGCAVRADITTDQDVLRRFLKEKVEKLDILILNASGGMESGMPGDYPMRLNRDAQLNTVETCLPFMPAGSRVVFVTSHQAHFITTCQTLPEYEKVALSKRAGEDALVQKMKDIPYIGFVVVSGDMIVGTVTAMLINRLYPGALDERRNKTGKLYDVSEFAAEVARAAIDPIPEGNIKFVGDISTFLTDTEG</sequence>
<comment type="similarity">
    <text evidence="1">Belongs to the short-chain dehydrogenases/reductases (SDR) family.</text>
</comment>
<proteinExistence type="inferred from homology"/>
<evidence type="ECO:0000256" key="2">
    <source>
        <dbReference type="ARBA" id="ARBA00023002"/>
    </source>
</evidence>
<keyword evidence="2" id="KW-0560">Oxidoreductase</keyword>
<evidence type="ECO:0000313" key="3">
    <source>
        <dbReference type="EMBL" id="AAO44418.1"/>
    </source>
</evidence>
<keyword evidence="4" id="KW-1185">Reference proteome</keyword>
<dbReference type="Gene3D" id="3.40.50.720">
    <property type="entry name" value="NAD(P)-binding Rossmann-like Domain"/>
    <property type="match status" value="1"/>
</dbReference>
<evidence type="ECO:0000313" key="4">
    <source>
        <dbReference type="Proteomes" id="UP000002200"/>
    </source>
</evidence>
<dbReference type="SUPFAM" id="SSF51735">
    <property type="entry name" value="NAD(P)-binding Rossmann-fold domains"/>
    <property type="match status" value="1"/>
</dbReference>
<dbReference type="KEGG" id="twh:TWT_321"/>
<dbReference type="Pfam" id="PF00106">
    <property type="entry name" value="adh_short"/>
    <property type="match status" value="1"/>
</dbReference>
<dbReference type="RefSeq" id="WP_011102501.1">
    <property type="nucleotide sequence ID" value="NC_004572.3"/>
</dbReference>
<dbReference type="NCBIfam" id="NF005868">
    <property type="entry name" value="PRK07806.1"/>
    <property type="match status" value="1"/>
</dbReference>
<dbReference type="PANTHER" id="PTHR43008:SF4">
    <property type="entry name" value="CHAIN DEHYDROGENASE, PUTATIVE (AFU_ORTHOLOGUE AFUA_4G08710)-RELATED"/>
    <property type="match status" value="1"/>
</dbReference>
<dbReference type="PANTHER" id="PTHR43008">
    <property type="entry name" value="BENZIL REDUCTASE"/>
    <property type="match status" value="1"/>
</dbReference>
<reference evidence="3 4" key="1">
    <citation type="journal article" date="2003" name="Genome Res.">
        <title>Tropheryma whipplei twist: a human pathogenic Actinobacteria with a reduced genome.</title>
        <authorList>
            <person name="Raoult D."/>
            <person name="Ogata H."/>
            <person name="Audic S."/>
            <person name="Robert C."/>
            <person name="Suhre K."/>
            <person name="Drancourt M."/>
            <person name="Claverie J.-M."/>
        </authorList>
    </citation>
    <scope>NUCLEOTIDE SEQUENCE [LARGE SCALE GENOMIC DNA]</scope>
    <source>
        <strain evidence="3 4">Twist</strain>
    </source>
</reference>
<organism evidence="3 4">
    <name type="scientific">Tropheryma whipplei (strain Twist)</name>
    <name type="common">Whipple's bacillus</name>
    <dbReference type="NCBI Taxonomy" id="203267"/>
    <lineage>
        <taxon>Bacteria</taxon>
        <taxon>Bacillati</taxon>
        <taxon>Actinomycetota</taxon>
        <taxon>Actinomycetes</taxon>
        <taxon>Micrococcales</taxon>
        <taxon>Tropherymataceae</taxon>
        <taxon>Tropheryma</taxon>
    </lineage>
</organism>
<accession>Q83MY0</accession>
<dbReference type="OrthoDB" id="4373846at2"/>
<evidence type="ECO:0000256" key="1">
    <source>
        <dbReference type="ARBA" id="ARBA00006484"/>
    </source>
</evidence>
<dbReference type="PRINTS" id="PR00081">
    <property type="entry name" value="GDHRDH"/>
</dbReference>
<gene>
    <name evidence="3" type="ordered locus">TWT_321</name>
</gene>
<protein>
    <submittedName>
        <fullName evidence="3">Putative exidoreductase</fullName>
    </submittedName>
</protein>
<dbReference type="InterPro" id="IPR002347">
    <property type="entry name" value="SDR_fam"/>
</dbReference>
<dbReference type="STRING" id="203267.TWT_321"/>
<dbReference type="EMBL" id="AE014184">
    <property type="protein sequence ID" value="AAO44418.1"/>
    <property type="molecule type" value="Genomic_DNA"/>
</dbReference>
<dbReference type="InterPro" id="IPR036291">
    <property type="entry name" value="NAD(P)-bd_dom_sf"/>
</dbReference>
<dbReference type="GO" id="GO:0050664">
    <property type="term" value="F:oxidoreductase activity, acting on NAD(P)H, oxygen as acceptor"/>
    <property type="evidence" value="ECO:0007669"/>
    <property type="project" value="TreeGrafter"/>
</dbReference>
<name>Q83MY0_TROWT</name>
<dbReference type="AlphaFoldDB" id="Q83MY0"/>
<dbReference type="eggNOG" id="COG1028">
    <property type="taxonomic scope" value="Bacteria"/>
</dbReference>
<dbReference type="Proteomes" id="UP000002200">
    <property type="component" value="Chromosome"/>
</dbReference>